<dbReference type="PROSITE" id="PS50102">
    <property type="entry name" value="RRM"/>
    <property type="match status" value="1"/>
</dbReference>
<dbReference type="InterPro" id="IPR012677">
    <property type="entry name" value="Nucleotide-bd_a/b_plait_sf"/>
</dbReference>
<dbReference type="Proteomes" id="UP000282759">
    <property type="component" value="Unassembled WGS sequence"/>
</dbReference>
<dbReference type="AlphaFoldDB" id="A0A437MYY2"/>
<accession>A0A437MYY2</accession>
<dbReference type="OrthoDB" id="797376at2"/>
<feature type="region of interest" description="Disordered" evidence="2">
    <location>
        <begin position="84"/>
        <end position="116"/>
    </location>
</feature>
<dbReference type="PANTHER" id="PTHR48025:SF1">
    <property type="entry name" value="RRM DOMAIN-CONTAINING PROTEIN"/>
    <property type="match status" value="1"/>
</dbReference>
<keyword evidence="1" id="KW-0694">RNA-binding</keyword>
<protein>
    <recommendedName>
        <fullName evidence="3">RRM domain-containing protein</fullName>
    </recommendedName>
</protein>
<dbReference type="RefSeq" id="WP_127703248.1">
    <property type="nucleotide sequence ID" value="NZ_SACK01000001.1"/>
</dbReference>
<evidence type="ECO:0000313" key="4">
    <source>
        <dbReference type="EMBL" id="RVU02882.1"/>
    </source>
</evidence>
<dbReference type="Pfam" id="PF00076">
    <property type="entry name" value="RRM_1"/>
    <property type="match status" value="1"/>
</dbReference>
<dbReference type="SUPFAM" id="SSF54928">
    <property type="entry name" value="RNA-binding domain, RBD"/>
    <property type="match status" value="1"/>
</dbReference>
<sequence length="116" mass="12588">MSKLFVVGIPRDMDSAELGDIFADYGQVQHTTVVTDIDTGIGKGYAFVTMADRVGADAAIAALDGGQIDERTISVRFAQQPVVQPAPQLKKPAGFKPKNQGFNNEKRKGKRPRLSR</sequence>
<evidence type="ECO:0000259" key="3">
    <source>
        <dbReference type="PROSITE" id="PS50102"/>
    </source>
</evidence>
<gene>
    <name evidence="4" type="ORF">EOD41_02795</name>
</gene>
<evidence type="ECO:0000256" key="1">
    <source>
        <dbReference type="ARBA" id="ARBA00022884"/>
    </source>
</evidence>
<organism evidence="4 5">
    <name type="scientific">Mucilaginibacter limnophilus</name>
    <dbReference type="NCBI Taxonomy" id="1932778"/>
    <lineage>
        <taxon>Bacteria</taxon>
        <taxon>Pseudomonadati</taxon>
        <taxon>Bacteroidota</taxon>
        <taxon>Sphingobacteriia</taxon>
        <taxon>Sphingobacteriales</taxon>
        <taxon>Sphingobacteriaceae</taxon>
        <taxon>Mucilaginibacter</taxon>
    </lineage>
</organism>
<evidence type="ECO:0000313" key="5">
    <source>
        <dbReference type="Proteomes" id="UP000282759"/>
    </source>
</evidence>
<reference evidence="4 5" key="1">
    <citation type="submission" date="2019-01" db="EMBL/GenBank/DDBJ databases">
        <authorList>
            <person name="Chen W.-M."/>
        </authorList>
    </citation>
    <scope>NUCLEOTIDE SEQUENCE [LARGE SCALE GENOMIC DNA]</scope>
    <source>
        <strain evidence="4 5">YBJ-36</strain>
    </source>
</reference>
<feature type="domain" description="RRM" evidence="3">
    <location>
        <begin position="2"/>
        <end position="80"/>
    </location>
</feature>
<proteinExistence type="predicted"/>
<dbReference type="InterPro" id="IPR000504">
    <property type="entry name" value="RRM_dom"/>
</dbReference>
<dbReference type="Gene3D" id="3.30.70.330">
    <property type="match status" value="1"/>
</dbReference>
<dbReference type="InterPro" id="IPR035979">
    <property type="entry name" value="RBD_domain_sf"/>
</dbReference>
<feature type="compositionally biased region" description="Basic residues" evidence="2">
    <location>
        <begin position="107"/>
        <end position="116"/>
    </location>
</feature>
<dbReference type="SMART" id="SM00360">
    <property type="entry name" value="RRM"/>
    <property type="match status" value="1"/>
</dbReference>
<name>A0A437MYY2_9SPHI</name>
<dbReference type="InterPro" id="IPR050502">
    <property type="entry name" value="Euk_RNA-bind_prot"/>
</dbReference>
<evidence type="ECO:0000256" key="2">
    <source>
        <dbReference type="SAM" id="MobiDB-lite"/>
    </source>
</evidence>
<dbReference type="PANTHER" id="PTHR48025">
    <property type="entry name" value="OS02G0815200 PROTEIN"/>
    <property type="match status" value="1"/>
</dbReference>
<keyword evidence="5" id="KW-1185">Reference proteome</keyword>
<dbReference type="GO" id="GO:0003729">
    <property type="term" value="F:mRNA binding"/>
    <property type="evidence" value="ECO:0007669"/>
    <property type="project" value="TreeGrafter"/>
</dbReference>
<dbReference type="EMBL" id="SACK01000001">
    <property type="protein sequence ID" value="RVU02882.1"/>
    <property type="molecule type" value="Genomic_DNA"/>
</dbReference>
<comment type="caution">
    <text evidence="4">The sequence shown here is derived from an EMBL/GenBank/DDBJ whole genome shotgun (WGS) entry which is preliminary data.</text>
</comment>